<evidence type="ECO:0000256" key="10">
    <source>
        <dbReference type="RuleBase" id="RU362123"/>
    </source>
</evidence>
<dbReference type="InterPro" id="IPR037682">
    <property type="entry name" value="TonB_C"/>
</dbReference>
<dbReference type="EMBL" id="FIZY01000012">
    <property type="protein sequence ID" value="CZF81017.1"/>
    <property type="molecule type" value="Genomic_DNA"/>
</dbReference>
<keyword evidence="15" id="KW-1185">Reference proteome</keyword>
<dbReference type="GO" id="GO:0030288">
    <property type="term" value="C:outer membrane-bounded periplasmic space"/>
    <property type="evidence" value="ECO:0007669"/>
    <property type="project" value="InterPro"/>
</dbReference>
<feature type="domain" description="TonB C-terminal" evidence="13">
    <location>
        <begin position="165"/>
        <end position="255"/>
    </location>
</feature>
<keyword evidence="9" id="KW-0472">Membrane</keyword>
<dbReference type="NCBIfam" id="TIGR01352">
    <property type="entry name" value="tonB_Cterm"/>
    <property type="match status" value="1"/>
</dbReference>
<keyword evidence="6" id="KW-0812">Transmembrane</keyword>
<keyword evidence="7 10" id="KW-0653">Protein transport</keyword>
<evidence type="ECO:0000256" key="3">
    <source>
        <dbReference type="ARBA" id="ARBA00022448"/>
    </source>
</evidence>
<dbReference type="Gene3D" id="3.30.1150.10">
    <property type="match status" value="1"/>
</dbReference>
<dbReference type="GO" id="GO:0055085">
    <property type="term" value="P:transmembrane transport"/>
    <property type="evidence" value="ECO:0007669"/>
    <property type="project" value="InterPro"/>
</dbReference>
<dbReference type="InterPro" id="IPR051045">
    <property type="entry name" value="TonB-dependent_transducer"/>
</dbReference>
<evidence type="ECO:0000256" key="7">
    <source>
        <dbReference type="ARBA" id="ARBA00022927"/>
    </source>
</evidence>
<proteinExistence type="inferred from homology"/>
<evidence type="ECO:0000313" key="14">
    <source>
        <dbReference type="EMBL" id="CZF81017.1"/>
    </source>
</evidence>
<evidence type="ECO:0000256" key="6">
    <source>
        <dbReference type="ARBA" id="ARBA00022692"/>
    </source>
</evidence>
<keyword evidence="12" id="KW-0732">Signal</keyword>
<dbReference type="InterPro" id="IPR003538">
    <property type="entry name" value="TonB"/>
</dbReference>
<keyword evidence="10" id="KW-0735">Signal-anchor</keyword>
<comment type="subcellular location">
    <subcellularLocation>
        <location evidence="1 10">Cell inner membrane</location>
        <topology evidence="1 10">Single-pass membrane protein</topology>
        <orientation evidence="1 10">Periplasmic side</orientation>
    </subcellularLocation>
</comment>
<evidence type="ECO:0000256" key="4">
    <source>
        <dbReference type="ARBA" id="ARBA00022475"/>
    </source>
</evidence>
<feature type="signal peptide" evidence="12">
    <location>
        <begin position="1"/>
        <end position="23"/>
    </location>
</feature>
<feature type="region of interest" description="Disordered" evidence="11">
    <location>
        <begin position="49"/>
        <end position="169"/>
    </location>
</feature>
<dbReference type="GO" id="GO:0098797">
    <property type="term" value="C:plasma membrane protein complex"/>
    <property type="evidence" value="ECO:0007669"/>
    <property type="project" value="TreeGrafter"/>
</dbReference>
<evidence type="ECO:0000256" key="12">
    <source>
        <dbReference type="SAM" id="SignalP"/>
    </source>
</evidence>
<evidence type="ECO:0000256" key="1">
    <source>
        <dbReference type="ARBA" id="ARBA00004383"/>
    </source>
</evidence>
<feature type="compositionally biased region" description="Basic and acidic residues" evidence="11">
    <location>
        <begin position="98"/>
        <end position="144"/>
    </location>
</feature>
<evidence type="ECO:0000256" key="5">
    <source>
        <dbReference type="ARBA" id="ARBA00022519"/>
    </source>
</evidence>
<evidence type="ECO:0000256" key="11">
    <source>
        <dbReference type="SAM" id="MobiDB-lite"/>
    </source>
</evidence>
<accession>A0A128F2J4</accession>
<keyword evidence="5 10" id="KW-0997">Cell inner membrane</keyword>
<evidence type="ECO:0000256" key="8">
    <source>
        <dbReference type="ARBA" id="ARBA00022989"/>
    </source>
</evidence>
<keyword evidence="8" id="KW-1133">Transmembrane helix</keyword>
<keyword evidence="4 10" id="KW-1003">Cell membrane</keyword>
<dbReference type="SUPFAM" id="SSF74653">
    <property type="entry name" value="TolA/TonB C-terminal domain"/>
    <property type="match status" value="1"/>
</dbReference>
<dbReference type="PANTHER" id="PTHR33446">
    <property type="entry name" value="PROTEIN TONB-RELATED"/>
    <property type="match status" value="1"/>
</dbReference>
<dbReference type="PROSITE" id="PS52015">
    <property type="entry name" value="TONB_CTD"/>
    <property type="match status" value="1"/>
</dbReference>
<dbReference type="Proteomes" id="UP000073601">
    <property type="component" value="Unassembled WGS sequence"/>
</dbReference>
<comment type="function">
    <text evidence="10">Interacts with outer membrane receptor proteins that carry out high-affinity binding and energy dependent uptake into the periplasmic space of specific substrates. It could act to transduce energy from the cytoplasmic membrane to specific energy-requiring processes in the outer membrane, resulting in the release into the periplasm of ligands bound by these outer membrane proteins.</text>
</comment>
<organism evidence="14 15">
    <name type="scientific">Grimontia marina</name>
    <dbReference type="NCBI Taxonomy" id="646534"/>
    <lineage>
        <taxon>Bacteria</taxon>
        <taxon>Pseudomonadati</taxon>
        <taxon>Pseudomonadota</taxon>
        <taxon>Gammaproteobacteria</taxon>
        <taxon>Vibrionales</taxon>
        <taxon>Vibrionaceae</taxon>
        <taxon>Grimontia</taxon>
    </lineage>
</organism>
<protein>
    <recommendedName>
        <fullName evidence="10">Protein TonB</fullName>
    </recommendedName>
</protein>
<dbReference type="OrthoDB" id="9816142at2"/>
<dbReference type="GO" id="GO:0031992">
    <property type="term" value="F:energy transducer activity"/>
    <property type="evidence" value="ECO:0007669"/>
    <property type="project" value="InterPro"/>
</dbReference>
<name>A0A128F2J4_9GAMM</name>
<feature type="compositionally biased region" description="Polar residues" evidence="11">
    <location>
        <begin position="153"/>
        <end position="163"/>
    </location>
</feature>
<evidence type="ECO:0000256" key="9">
    <source>
        <dbReference type="ARBA" id="ARBA00023136"/>
    </source>
</evidence>
<dbReference type="PANTHER" id="PTHR33446:SF2">
    <property type="entry name" value="PROTEIN TONB"/>
    <property type="match status" value="1"/>
</dbReference>
<sequence>MNTRRYVVCGVVSVALHSLAIWAQPPSPQFTINDANTGNRVAIQLIASTKQIPKEPEPTPVEDPPQQETTKPEPKPVKSPSVKKEPPKKAEVQPQKKVKPEVSPPKETRKKPLEKVTNKESKEEKTKPLPPKKPIEKPEEKTEETAEEISEENQITQAKSSSPMLVERPTFKVRPSQPKYPRMAKRKGMEGTVLIEVWLDEEGHQTHRSLLKSSGFELLDGAAMDAVKKWRFNGHEENGVALAHRVRIPVRFNLD</sequence>
<reference evidence="15" key="1">
    <citation type="submission" date="2016-02" db="EMBL/GenBank/DDBJ databases">
        <authorList>
            <person name="Rodrigo-Torres Lidia"/>
            <person name="Arahal R.David."/>
        </authorList>
    </citation>
    <scope>NUCLEOTIDE SEQUENCE [LARGE SCALE GENOMIC DNA]</scope>
    <source>
        <strain evidence="15">CECT 8713</strain>
    </source>
</reference>
<dbReference type="PRINTS" id="PR01374">
    <property type="entry name" value="TONBPROTEIN"/>
</dbReference>
<dbReference type="GO" id="GO:0015031">
    <property type="term" value="P:protein transport"/>
    <property type="evidence" value="ECO:0007669"/>
    <property type="project" value="UniProtKB-UniRule"/>
</dbReference>
<keyword evidence="3 10" id="KW-0813">Transport</keyword>
<evidence type="ECO:0000259" key="13">
    <source>
        <dbReference type="PROSITE" id="PS52015"/>
    </source>
</evidence>
<dbReference type="GO" id="GO:0015891">
    <property type="term" value="P:siderophore transport"/>
    <property type="evidence" value="ECO:0007669"/>
    <property type="project" value="InterPro"/>
</dbReference>
<dbReference type="AlphaFoldDB" id="A0A128F2J4"/>
<comment type="similarity">
    <text evidence="2 10">Belongs to the TonB family.</text>
</comment>
<dbReference type="Pfam" id="PF03544">
    <property type="entry name" value="TonB_C"/>
    <property type="match status" value="1"/>
</dbReference>
<feature type="chain" id="PRO_5007281932" description="Protein TonB" evidence="12">
    <location>
        <begin position="24"/>
        <end position="255"/>
    </location>
</feature>
<dbReference type="InterPro" id="IPR006260">
    <property type="entry name" value="TonB/TolA_C"/>
</dbReference>
<gene>
    <name evidence="14" type="ORF">GMA8713_01680</name>
</gene>
<feature type="compositionally biased region" description="Basic and acidic residues" evidence="11">
    <location>
        <begin position="70"/>
        <end position="91"/>
    </location>
</feature>
<evidence type="ECO:0000256" key="2">
    <source>
        <dbReference type="ARBA" id="ARBA00006555"/>
    </source>
</evidence>
<evidence type="ECO:0000313" key="15">
    <source>
        <dbReference type="Proteomes" id="UP000073601"/>
    </source>
</evidence>